<proteinExistence type="predicted"/>
<feature type="region of interest" description="Disordered" evidence="1">
    <location>
        <begin position="127"/>
        <end position="161"/>
    </location>
</feature>
<protein>
    <submittedName>
        <fullName evidence="2">Uncharacterized protein</fullName>
    </submittedName>
</protein>
<feature type="region of interest" description="Disordered" evidence="1">
    <location>
        <begin position="220"/>
        <end position="247"/>
    </location>
</feature>
<comment type="caution">
    <text evidence="2">The sequence shown here is derived from an EMBL/GenBank/DDBJ whole genome shotgun (WGS) entry which is preliminary data.</text>
</comment>
<keyword evidence="3" id="KW-1185">Reference proteome</keyword>
<reference evidence="2 3" key="1">
    <citation type="journal article" date="2023" name="Sci. Data">
        <title>Genome assembly of the Korean intertidal mud-creeper Batillaria attramentaria.</title>
        <authorList>
            <person name="Patra A.K."/>
            <person name="Ho P.T."/>
            <person name="Jun S."/>
            <person name="Lee S.J."/>
            <person name="Kim Y."/>
            <person name="Won Y.J."/>
        </authorList>
    </citation>
    <scope>NUCLEOTIDE SEQUENCE [LARGE SCALE GENOMIC DNA]</scope>
    <source>
        <strain evidence="2">Wonlab-2016</strain>
    </source>
</reference>
<gene>
    <name evidence="2" type="ORF">BaRGS_00033137</name>
</gene>
<evidence type="ECO:0000313" key="2">
    <source>
        <dbReference type="EMBL" id="KAK7475644.1"/>
    </source>
</evidence>
<accession>A0ABD0JLD0</accession>
<evidence type="ECO:0000313" key="3">
    <source>
        <dbReference type="Proteomes" id="UP001519460"/>
    </source>
</evidence>
<dbReference type="Proteomes" id="UP001519460">
    <property type="component" value="Unassembled WGS sequence"/>
</dbReference>
<organism evidence="2 3">
    <name type="scientific">Batillaria attramentaria</name>
    <dbReference type="NCBI Taxonomy" id="370345"/>
    <lineage>
        <taxon>Eukaryota</taxon>
        <taxon>Metazoa</taxon>
        <taxon>Spiralia</taxon>
        <taxon>Lophotrochozoa</taxon>
        <taxon>Mollusca</taxon>
        <taxon>Gastropoda</taxon>
        <taxon>Caenogastropoda</taxon>
        <taxon>Sorbeoconcha</taxon>
        <taxon>Cerithioidea</taxon>
        <taxon>Batillariidae</taxon>
        <taxon>Batillaria</taxon>
    </lineage>
</organism>
<sequence length="267" mass="30064">MEERLDKKPAHKQSIVLQRSLDRPATSQQRRPMTVAHLYLSPVALSRSRSHGQQRPQSAIIDDKHNRTQVLGGCSVDDGSIGVGGGTNGGGSDVRGGRERSVSLRHEKDFGHGSDFLRQGGESLRYTGKEFGRMPGSSPPAEVGPRRKSEPVTSSGGDFRRRPEFVRPTEMVFGRTPEYIRPSEADIGRRADFVRPRERDFERSPEYMVRVREGRHMSDLVRPTGKCSRNIPDHKIQGVPYDRTNKAVDVDGKDSLKHWTDRRLRKS</sequence>
<feature type="region of interest" description="Disordered" evidence="1">
    <location>
        <begin position="1"/>
        <end position="33"/>
    </location>
</feature>
<evidence type="ECO:0000256" key="1">
    <source>
        <dbReference type="SAM" id="MobiDB-lite"/>
    </source>
</evidence>
<feature type="region of interest" description="Disordered" evidence="1">
    <location>
        <begin position="74"/>
        <end position="100"/>
    </location>
</feature>
<dbReference type="EMBL" id="JACVVK020000399">
    <property type="protein sequence ID" value="KAK7475644.1"/>
    <property type="molecule type" value="Genomic_DNA"/>
</dbReference>
<dbReference type="AlphaFoldDB" id="A0ABD0JLD0"/>
<name>A0ABD0JLD0_9CAEN</name>
<feature type="compositionally biased region" description="Gly residues" evidence="1">
    <location>
        <begin position="81"/>
        <end position="94"/>
    </location>
</feature>